<accession>A0ABX8UMA3</accession>
<dbReference type="InterPro" id="IPR044925">
    <property type="entry name" value="His-Me_finger_sf"/>
</dbReference>
<feature type="region of interest" description="Disordered" evidence="1">
    <location>
        <begin position="97"/>
        <end position="125"/>
    </location>
</feature>
<dbReference type="SUPFAM" id="SSF54060">
    <property type="entry name" value="His-Me finger endonucleases"/>
    <property type="match status" value="1"/>
</dbReference>
<feature type="compositionally biased region" description="Basic residues" evidence="1">
    <location>
        <begin position="106"/>
        <end position="118"/>
    </location>
</feature>
<sequence>MTASQLKPTRLKLAKEQGGVCPLCKLAMSEDTVVDHDHSTGDVRAVLCRWCNACLGKIENWSNRIGRGVDGKEFLRNTLEYLVFHEANPSGLKYPTYKTEAEKRDARNRKARLNRRKAKQEQEAV</sequence>
<dbReference type="InterPro" id="IPR038563">
    <property type="entry name" value="Endonuclease_7_sf"/>
</dbReference>
<dbReference type="Gene3D" id="3.40.1800.10">
    <property type="entry name" value="His-Me finger endonucleases"/>
    <property type="match status" value="1"/>
</dbReference>
<reference evidence="2 3" key="1">
    <citation type="submission" date="2021-07" db="EMBL/GenBank/DDBJ databases">
        <title>Paraburkholderia edwinii protects Aspergillus sp. from phenazines by acting as a toxin sponge.</title>
        <authorList>
            <person name="Dahlstrom K.M."/>
            <person name="Newman D.K."/>
        </authorList>
    </citation>
    <scope>NUCLEOTIDE SEQUENCE [LARGE SCALE GENOMIC DNA]</scope>
    <source>
        <strain evidence="2 3">Pe01</strain>
    </source>
</reference>
<evidence type="ECO:0008006" key="4">
    <source>
        <dbReference type="Google" id="ProtNLM"/>
    </source>
</evidence>
<dbReference type="EMBL" id="CP080095">
    <property type="protein sequence ID" value="QYD70138.1"/>
    <property type="molecule type" value="Genomic_DNA"/>
</dbReference>
<gene>
    <name evidence="2" type="ORF">KZJ38_07475</name>
</gene>
<dbReference type="Proteomes" id="UP000826462">
    <property type="component" value="Chromosome 1"/>
</dbReference>
<evidence type="ECO:0000256" key="1">
    <source>
        <dbReference type="SAM" id="MobiDB-lite"/>
    </source>
</evidence>
<dbReference type="InterPro" id="IPR004211">
    <property type="entry name" value="Endonuclease_7"/>
</dbReference>
<proteinExistence type="predicted"/>
<evidence type="ECO:0000313" key="3">
    <source>
        <dbReference type="Proteomes" id="UP000826462"/>
    </source>
</evidence>
<evidence type="ECO:0000313" key="2">
    <source>
        <dbReference type="EMBL" id="QYD70138.1"/>
    </source>
</evidence>
<dbReference type="Pfam" id="PF02945">
    <property type="entry name" value="Endonuclease_7"/>
    <property type="match status" value="1"/>
</dbReference>
<protein>
    <recommendedName>
        <fullName evidence="4">Recombination endonuclease VII</fullName>
    </recommendedName>
</protein>
<organism evidence="2 3">
    <name type="scientific">Paraburkholderia edwinii</name>
    <dbReference type="NCBI Taxonomy" id="2861782"/>
    <lineage>
        <taxon>Bacteria</taxon>
        <taxon>Pseudomonadati</taxon>
        <taxon>Pseudomonadota</taxon>
        <taxon>Betaproteobacteria</taxon>
        <taxon>Burkholderiales</taxon>
        <taxon>Burkholderiaceae</taxon>
        <taxon>Paraburkholderia</taxon>
    </lineage>
</organism>
<name>A0ABX8UMA3_9BURK</name>
<keyword evidence="3" id="KW-1185">Reference proteome</keyword>